<feature type="domain" description="FAD dependent oxidoreductase" evidence="2">
    <location>
        <begin position="4"/>
        <end position="374"/>
    </location>
</feature>
<proteinExistence type="predicted"/>
<dbReference type="RefSeq" id="XP_044662456.1">
    <property type="nucleotide sequence ID" value="XM_044806521.1"/>
</dbReference>
<evidence type="ECO:0000259" key="2">
    <source>
        <dbReference type="Pfam" id="PF01266"/>
    </source>
</evidence>
<name>A0A9P3FKW2_9PEZI</name>
<dbReference type="GO" id="GO:0005737">
    <property type="term" value="C:cytoplasm"/>
    <property type="evidence" value="ECO:0007669"/>
    <property type="project" value="TreeGrafter"/>
</dbReference>
<dbReference type="Pfam" id="PF01266">
    <property type="entry name" value="DAO"/>
    <property type="match status" value="1"/>
</dbReference>
<keyword evidence="4" id="KW-1185">Reference proteome</keyword>
<dbReference type="PANTHER" id="PTHR13847">
    <property type="entry name" value="SARCOSINE DEHYDROGENASE-RELATED"/>
    <property type="match status" value="1"/>
</dbReference>
<dbReference type="GeneID" id="68296619"/>
<dbReference type="AlphaFoldDB" id="A0A9P3FKW2"/>
<evidence type="ECO:0000313" key="4">
    <source>
        <dbReference type="Proteomes" id="UP000825890"/>
    </source>
</evidence>
<evidence type="ECO:0000313" key="3">
    <source>
        <dbReference type="EMBL" id="GIZ47969.1"/>
    </source>
</evidence>
<dbReference type="PANTHER" id="PTHR13847:SF289">
    <property type="entry name" value="GLYCINE OXIDASE"/>
    <property type="match status" value="1"/>
</dbReference>
<dbReference type="Proteomes" id="UP000825890">
    <property type="component" value="Unassembled WGS sequence"/>
</dbReference>
<keyword evidence="1" id="KW-0560">Oxidoreductase</keyword>
<dbReference type="OrthoDB" id="5425653at2759"/>
<dbReference type="Gene3D" id="3.30.9.10">
    <property type="entry name" value="D-Amino Acid Oxidase, subunit A, domain 2"/>
    <property type="match status" value="1"/>
</dbReference>
<dbReference type="InterPro" id="IPR006076">
    <property type="entry name" value="FAD-dep_OxRdtase"/>
</dbReference>
<dbReference type="SUPFAM" id="SSF51905">
    <property type="entry name" value="FAD/NAD(P)-binding domain"/>
    <property type="match status" value="1"/>
</dbReference>
<protein>
    <recommendedName>
        <fullName evidence="2">FAD dependent oxidoreductase domain-containing protein</fullName>
    </recommendedName>
</protein>
<organism evidence="3 4">
    <name type="scientific">Cercospora kikuchii</name>
    <dbReference type="NCBI Taxonomy" id="84275"/>
    <lineage>
        <taxon>Eukaryota</taxon>
        <taxon>Fungi</taxon>
        <taxon>Dikarya</taxon>
        <taxon>Ascomycota</taxon>
        <taxon>Pezizomycotina</taxon>
        <taxon>Dothideomycetes</taxon>
        <taxon>Dothideomycetidae</taxon>
        <taxon>Mycosphaerellales</taxon>
        <taxon>Mycosphaerellaceae</taxon>
        <taxon>Cercospora</taxon>
    </lineage>
</organism>
<dbReference type="InterPro" id="IPR036188">
    <property type="entry name" value="FAD/NAD-bd_sf"/>
</dbReference>
<dbReference type="EMBL" id="BOLY01000007">
    <property type="protein sequence ID" value="GIZ47969.1"/>
    <property type="molecule type" value="Genomic_DNA"/>
</dbReference>
<evidence type="ECO:0000256" key="1">
    <source>
        <dbReference type="ARBA" id="ARBA00023002"/>
    </source>
</evidence>
<dbReference type="Gene3D" id="3.50.50.60">
    <property type="entry name" value="FAD/NAD(P)-binding domain"/>
    <property type="match status" value="2"/>
</dbReference>
<dbReference type="GO" id="GO:0016491">
    <property type="term" value="F:oxidoreductase activity"/>
    <property type="evidence" value="ECO:0007669"/>
    <property type="project" value="UniProtKB-KW"/>
</dbReference>
<sequence>MEEKVVIIGGGLTGLSTAYHIALTCQTRQHACYIVVIDAAEELWDTGSGYNTGCINGAFPAGPKHELTGYSYNMLRQLSEDDEFRKYTSIQDHTVFEVTAKGEEKSPNVPGWANAGSNWKLKPQPKDGSSMMINQFGLRDWLVDRCKSFGVEIFRNTKVVGATLNDASRIQSIRFKSPSNEGEIKCQHVVFAAGAWTQRLIDELFPNSSIDLKAKTDGLSWMIIKNPDPASQHEQVTLLLEPILDHDALELAARNDGTIFVCNGPDARGLPGFESSGVFEPVHTSIERCRTLLHKYIKQLADGTASLEVIKQGLSYRPTNELDRPILAAIPKGKIVANLAEGDRVKKSGVYVNTGQAYYGITMSMGSGKAMSDLIFDIEPEIDLRAFDLPE</sequence>
<accession>A0A9P3FKW2</accession>
<gene>
    <name evidence="3" type="ORF">CKM354_001104400</name>
</gene>
<reference evidence="3 4" key="1">
    <citation type="submission" date="2021-01" db="EMBL/GenBank/DDBJ databases">
        <title>Cercospora kikuchii MAFF 305040 whole genome shotgun sequence.</title>
        <authorList>
            <person name="Kashiwa T."/>
            <person name="Suzuki T."/>
        </authorList>
    </citation>
    <scope>NUCLEOTIDE SEQUENCE [LARGE SCALE GENOMIC DNA]</scope>
    <source>
        <strain evidence="3 4">MAFF 305040</strain>
    </source>
</reference>
<comment type="caution">
    <text evidence="3">The sequence shown here is derived from an EMBL/GenBank/DDBJ whole genome shotgun (WGS) entry which is preliminary data.</text>
</comment>